<comment type="caution">
    <text evidence="4">The sequence shown here is derived from an EMBL/GenBank/DDBJ whole genome shotgun (WGS) entry which is preliminary data.</text>
</comment>
<dbReference type="GO" id="GO:0003700">
    <property type="term" value="F:DNA-binding transcription factor activity"/>
    <property type="evidence" value="ECO:0007669"/>
    <property type="project" value="TreeGrafter"/>
</dbReference>
<keyword evidence="5" id="KW-1185">Reference proteome</keyword>
<dbReference type="PANTHER" id="PTHR30055:SF200">
    <property type="entry name" value="HTH-TYPE TRANSCRIPTIONAL REPRESSOR BDCR"/>
    <property type="match status" value="1"/>
</dbReference>
<dbReference type="SUPFAM" id="SSF46689">
    <property type="entry name" value="Homeodomain-like"/>
    <property type="match status" value="1"/>
</dbReference>
<dbReference type="PRINTS" id="PR00455">
    <property type="entry name" value="HTHTETR"/>
</dbReference>
<dbReference type="InterPro" id="IPR050109">
    <property type="entry name" value="HTH-type_TetR-like_transc_reg"/>
</dbReference>
<dbReference type="EMBL" id="QZEY01000004">
    <property type="protein sequence ID" value="RJL32896.1"/>
    <property type="molecule type" value="Genomic_DNA"/>
</dbReference>
<evidence type="ECO:0000313" key="4">
    <source>
        <dbReference type="EMBL" id="RJL32896.1"/>
    </source>
</evidence>
<evidence type="ECO:0000256" key="2">
    <source>
        <dbReference type="PROSITE-ProRule" id="PRU00335"/>
    </source>
</evidence>
<dbReference type="InterPro" id="IPR001647">
    <property type="entry name" value="HTH_TetR"/>
</dbReference>
<proteinExistence type="predicted"/>
<protein>
    <submittedName>
        <fullName evidence="4">TetR/AcrR family transcriptional regulator</fullName>
    </submittedName>
</protein>
<dbReference type="GO" id="GO:0000976">
    <property type="term" value="F:transcription cis-regulatory region binding"/>
    <property type="evidence" value="ECO:0007669"/>
    <property type="project" value="TreeGrafter"/>
</dbReference>
<feature type="domain" description="HTH tetR-type" evidence="3">
    <location>
        <begin position="7"/>
        <end position="67"/>
    </location>
</feature>
<organism evidence="4 5">
    <name type="scientific">Bailinhaonella thermotolerans</name>
    <dbReference type="NCBI Taxonomy" id="1070861"/>
    <lineage>
        <taxon>Bacteria</taxon>
        <taxon>Bacillati</taxon>
        <taxon>Actinomycetota</taxon>
        <taxon>Actinomycetes</taxon>
        <taxon>Streptosporangiales</taxon>
        <taxon>Streptosporangiaceae</taxon>
        <taxon>Bailinhaonella</taxon>
    </lineage>
</organism>
<dbReference type="InterPro" id="IPR036271">
    <property type="entry name" value="Tet_transcr_reg_TetR-rel_C_sf"/>
</dbReference>
<feature type="DNA-binding region" description="H-T-H motif" evidence="2">
    <location>
        <begin position="30"/>
        <end position="49"/>
    </location>
</feature>
<dbReference type="InterPro" id="IPR009057">
    <property type="entry name" value="Homeodomain-like_sf"/>
</dbReference>
<accession>A0A3A4AZD8</accession>
<dbReference type="InterPro" id="IPR041490">
    <property type="entry name" value="KstR2_TetR_C"/>
</dbReference>
<dbReference type="Proteomes" id="UP000265768">
    <property type="component" value="Unassembled WGS sequence"/>
</dbReference>
<evidence type="ECO:0000256" key="1">
    <source>
        <dbReference type="ARBA" id="ARBA00023125"/>
    </source>
</evidence>
<dbReference type="Pfam" id="PF00440">
    <property type="entry name" value="TetR_N"/>
    <property type="match status" value="1"/>
</dbReference>
<evidence type="ECO:0000313" key="5">
    <source>
        <dbReference type="Proteomes" id="UP000265768"/>
    </source>
</evidence>
<dbReference type="AlphaFoldDB" id="A0A3A4AZD8"/>
<dbReference type="Gene3D" id="1.10.357.10">
    <property type="entry name" value="Tetracycline Repressor, domain 2"/>
    <property type="match status" value="1"/>
</dbReference>
<dbReference type="Pfam" id="PF17932">
    <property type="entry name" value="TetR_C_24"/>
    <property type="match status" value="1"/>
</dbReference>
<gene>
    <name evidence="4" type="ORF">D5H75_14795</name>
</gene>
<dbReference type="PANTHER" id="PTHR30055">
    <property type="entry name" value="HTH-TYPE TRANSCRIPTIONAL REGULATOR RUTR"/>
    <property type="match status" value="1"/>
</dbReference>
<dbReference type="OrthoDB" id="1669699at2"/>
<name>A0A3A4AZD8_9ACTN</name>
<sequence length="194" mass="20765">MWDLIEPAAARRLLAGAVALFAERGYGGASTRDIAERAGMSPAAMYVHYATKAELLFTIVRAVHEAAHAAVVTARDAAPGHAARVRAATYALARFHARHQQAARVTQIELAGLDADRRAFIQELRDGTDAVFHEEVRAGAEAGVFDVADPPGTARAVVSLCVDVARWYRPGGPRTPEEVGSLYAHLAARMLAVQ</sequence>
<reference evidence="4 5" key="1">
    <citation type="submission" date="2018-09" db="EMBL/GenBank/DDBJ databases">
        <title>YIM 75507 draft genome.</title>
        <authorList>
            <person name="Tang S."/>
            <person name="Feng Y."/>
        </authorList>
    </citation>
    <scope>NUCLEOTIDE SEQUENCE [LARGE SCALE GENOMIC DNA]</scope>
    <source>
        <strain evidence="4 5">YIM 75507</strain>
    </source>
</reference>
<keyword evidence="1 2" id="KW-0238">DNA-binding</keyword>
<dbReference type="PROSITE" id="PS50977">
    <property type="entry name" value="HTH_TETR_2"/>
    <property type="match status" value="1"/>
</dbReference>
<dbReference type="SUPFAM" id="SSF48498">
    <property type="entry name" value="Tetracyclin repressor-like, C-terminal domain"/>
    <property type="match status" value="1"/>
</dbReference>
<evidence type="ECO:0000259" key="3">
    <source>
        <dbReference type="PROSITE" id="PS50977"/>
    </source>
</evidence>